<organism evidence="1 2">
    <name type="scientific">Trametes sanguinea</name>
    <dbReference type="NCBI Taxonomy" id="158606"/>
    <lineage>
        <taxon>Eukaryota</taxon>
        <taxon>Fungi</taxon>
        <taxon>Dikarya</taxon>
        <taxon>Basidiomycota</taxon>
        <taxon>Agaricomycotina</taxon>
        <taxon>Agaricomycetes</taxon>
        <taxon>Polyporales</taxon>
        <taxon>Polyporaceae</taxon>
        <taxon>Trametes</taxon>
    </lineage>
</organism>
<evidence type="ECO:0000313" key="1">
    <source>
        <dbReference type="EMBL" id="KAJ2973760.1"/>
    </source>
</evidence>
<proteinExistence type="predicted"/>
<comment type="caution">
    <text evidence="1">The sequence shown here is derived from an EMBL/GenBank/DDBJ whole genome shotgun (WGS) entry which is preliminary data.</text>
</comment>
<dbReference type="EMBL" id="JANSHE010004925">
    <property type="protein sequence ID" value="KAJ2973760.1"/>
    <property type="molecule type" value="Genomic_DNA"/>
</dbReference>
<gene>
    <name evidence="1" type="ORF">NUW54_g12004</name>
</gene>
<name>A0ACC1N398_9APHY</name>
<accession>A0ACC1N398</accession>
<sequence>MVYAVSAAHRFDNRLPAGNKSYDPTKVVHLIQYSPDKERRILGIQFRSLEETTKDTIEDFKARGWL</sequence>
<keyword evidence="2" id="KW-1185">Reference proteome</keyword>
<protein>
    <submittedName>
        <fullName evidence="1">Uncharacterized protein</fullName>
    </submittedName>
</protein>
<reference evidence="1" key="1">
    <citation type="submission" date="2022-08" db="EMBL/GenBank/DDBJ databases">
        <title>Genome Sequence of Pycnoporus sanguineus.</title>
        <authorList>
            <person name="Buettner E."/>
        </authorList>
    </citation>
    <scope>NUCLEOTIDE SEQUENCE</scope>
    <source>
        <strain evidence="1">CG-C14</strain>
    </source>
</reference>
<evidence type="ECO:0000313" key="2">
    <source>
        <dbReference type="Proteomes" id="UP001144978"/>
    </source>
</evidence>
<dbReference type="Proteomes" id="UP001144978">
    <property type="component" value="Unassembled WGS sequence"/>
</dbReference>